<organism evidence="1 2">
    <name type="scientific">Callosobruchus maculatus</name>
    <name type="common">Southern cowpea weevil</name>
    <name type="synonym">Pulse bruchid</name>
    <dbReference type="NCBI Taxonomy" id="64391"/>
    <lineage>
        <taxon>Eukaryota</taxon>
        <taxon>Metazoa</taxon>
        <taxon>Ecdysozoa</taxon>
        <taxon>Arthropoda</taxon>
        <taxon>Hexapoda</taxon>
        <taxon>Insecta</taxon>
        <taxon>Pterygota</taxon>
        <taxon>Neoptera</taxon>
        <taxon>Endopterygota</taxon>
        <taxon>Coleoptera</taxon>
        <taxon>Polyphaga</taxon>
        <taxon>Cucujiformia</taxon>
        <taxon>Chrysomeloidea</taxon>
        <taxon>Chrysomelidae</taxon>
        <taxon>Bruchinae</taxon>
        <taxon>Bruchini</taxon>
        <taxon>Callosobruchus</taxon>
    </lineage>
</organism>
<protein>
    <recommendedName>
        <fullName evidence="3">DUF4200 domain-containing protein</fullName>
    </recommendedName>
</protein>
<proteinExistence type="predicted"/>
<evidence type="ECO:0008006" key="3">
    <source>
        <dbReference type="Google" id="ProtNLM"/>
    </source>
</evidence>
<reference evidence="1 2" key="1">
    <citation type="submission" date="2019-01" db="EMBL/GenBank/DDBJ databases">
        <authorList>
            <person name="Sayadi A."/>
        </authorList>
    </citation>
    <scope>NUCLEOTIDE SEQUENCE [LARGE SCALE GENOMIC DNA]</scope>
</reference>
<evidence type="ECO:0000313" key="1">
    <source>
        <dbReference type="EMBL" id="VEN42450.1"/>
    </source>
</evidence>
<gene>
    <name evidence="1" type="ORF">CALMAC_LOCUS5925</name>
</gene>
<evidence type="ECO:0000313" key="2">
    <source>
        <dbReference type="Proteomes" id="UP000410492"/>
    </source>
</evidence>
<dbReference type="OrthoDB" id="6774212at2759"/>
<sequence>MDSRRPKLRTADSTFCAPSSTARRVNRYAPNSTLVDSTFCAPSNLVLPNHAKDEATRDYNDYLVAHMKKSIVSEIITKHQAVLNGQLLYREQELRKKDQQVDALHKEIELLEVQNNVGEILAFLENYVTENKTIIKGYKLYFEVFWKYLKTESENVKLENVKVINNQEEYNKLMKALENLSSITDKIVHSNRDFKRIHEIADSVRKYLDCKDSVKDKQQQAAERFKNVFYDFLESVSNSLAHKNEE</sequence>
<dbReference type="Proteomes" id="UP000410492">
    <property type="component" value="Unassembled WGS sequence"/>
</dbReference>
<name>A0A653C3H8_CALMS</name>
<accession>A0A653C3H8</accession>
<dbReference type="EMBL" id="CAACVG010006899">
    <property type="protein sequence ID" value="VEN42450.1"/>
    <property type="molecule type" value="Genomic_DNA"/>
</dbReference>
<dbReference type="AlphaFoldDB" id="A0A653C3H8"/>
<keyword evidence="2" id="KW-1185">Reference proteome</keyword>